<name>A0A934M4H1_9CLOT</name>
<evidence type="ECO:0000256" key="1">
    <source>
        <dbReference type="ARBA" id="ARBA00011738"/>
    </source>
</evidence>
<evidence type="ECO:0000256" key="3">
    <source>
        <dbReference type="ARBA" id="ARBA00022722"/>
    </source>
</evidence>
<dbReference type="CDD" id="cd07717">
    <property type="entry name" value="RNaseZ_ZiPD-like_MBL-fold"/>
    <property type="match status" value="1"/>
</dbReference>
<keyword evidence="10" id="KW-1185">Reference proteome</keyword>
<evidence type="ECO:0000256" key="4">
    <source>
        <dbReference type="ARBA" id="ARBA00022723"/>
    </source>
</evidence>
<feature type="binding site" evidence="8">
    <location>
        <position position="65"/>
    </location>
    <ligand>
        <name>Zn(2+)</name>
        <dbReference type="ChEBI" id="CHEBI:29105"/>
        <label>2</label>
        <note>catalytic</note>
    </ligand>
</feature>
<evidence type="ECO:0000256" key="5">
    <source>
        <dbReference type="ARBA" id="ARBA00022759"/>
    </source>
</evidence>
<dbReference type="EMBL" id="JAEEGB010000007">
    <property type="protein sequence ID" value="MBI6872593.1"/>
    <property type="molecule type" value="Genomic_DNA"/>
</dbReference>
<dbReference type="InterPro" id="IPR036866">
    <property type="entry name" value="RibonucZ/Hydroxyglut_hydro"/>
</dbReference>
<dbReference type="Gene3D" id="3.60.15.10">
    <property type="entry name" value="Ribonuclease Z/Hydroxyacylglutathione hydrolase-like"/>
    <property type="match status" value="1"/>
</dbReference>
<dbReference type="RefSeq" id="WP_211142094.1">
    <property type="nucleotide sequence ID" value="NZ_JAEEGB010000007.1"/>
</dbReference>
<evidence type="ECO:0000256" key="2">
    <source>
        <dbReference type="ARBA" id="ARBA00022694"/>
    </source>
</evidence>
<protein>
    <recommendedName>
        <fullName evidence="8">Ribonuclease Z</fullName>
        <shortName evidence="8">RNase Z</shortName>
        <ecNumber evidence="8">3.1.26.11</ecNumber>
    </recommendedName>
    <alternativeName>
        <fullName evidence="8">tRNA 3 endonuclease</fullName>
    </alternativeName>
    <alternativeName>
        <fullName evidence="8">tRNase Z</fullName>
    </alternativeName>
</protein>
<accession>A0A934M4H1</accession>
<dbReference type="GO" id="GO:0042781">
    <property type="term" value="F:3'-tRNA processing endoribonuclease activity"/>
    <property type="evidence" value="ECO:0007669"/>
    <property type="project" value="UniProtKB-UniRule"/>
</dbReference>
<feature type="active site" description="Proton acceptor" evidence="8">
    <location>
        <position position="65"/>
    </location>
</feature>
<comment type="function">
    <text evidence="8">Zinc phosphodiesterase, which displays some tRNA 3'-processing endonuclease activity. Probably involved in tRNA maturation, by removing a 3'-trailer from precursor tRNA.</text>
</comment>
<dbReference type="PANTHER" id="PTHR46018">
    <property type="entry name" value="ZINC PHOSPHODIESTERASE ELAC PROTEIN 1"/>
    <property type="match status" value="1"/>
</dbReference>
<proteinExistence type="inferred from homology"/>
<keyword evidence="3 8" id="KW-0540">Nuclease</keyword>
<dbReference type="SUPFAM" id="SSF56281">
    <property type="entry name" value="Metallo-hydrolase/oxidoreductase"/>
    <property type="match status" value="1"/>
</dbReference>
<dbReference type="EC" id="3.1.26.11" evidence="8"/>
<sequence>MLDVCLLGCGGSMPVPNRCLTSMIVSYKGRKILIDCGEGTQVSLKILGWGLKSIDAILFTHFHADHIAGLPGLLLTIANSNRIDPITIIGPQGLWEIVNGLRVIAPVLPYKIDLLEMHGQGKASKSLNGFNINIISVQHTVPCFSYSIEVPRVRKFDKDKALKNKIPVTLWNRLQKGEEVQSDGRWFTPDMVLGEERKGLKISYCTDTRPVEELKEFIKNSDLFICEGMYGEDSYIEKALENNHMLFSEAATLAKEGEVKELWLTHYSPSLISPEDYIENATNIFPNTVLGEDRLIKHLTFED</sequence>
<dbReference type="HAMAP" id="MF_01818">
    <property type="entry name" value="RNase_Z_BN"/>
    <property type="match status" value="1"/>
</dbReference>
<reference evidence="9" key="1">
    <citation type="submission" date="2020-12" db="EMBL/GenBank/DDBJ databases">
        <title>Clostridium thailandense sp. nov., a novel acetogenic bacterium isolated from peat land soil in Thailand.</title>
        <authorList>
            <person name="Chaikitkaew S."/>
            <person name="Birkeland N.K."/>
        </authorList>
    </citation>
    <scope>NUCLEOTIDE SEQUENCE</scope>
    <source>
        <strain evidence="9">DSM 17425</strain>
    </source>
</reference>
<comment type="similarity">
    <text evidence="8">Belongs to the RNase Z family.</text>
</comment>
<organism evidence="9 10">
    <name type="scientific">Clostridium aciditolerans</name>
    <dbReference type="NCBI Taxonomy" id="339861"/>
    <lineage>
        <taxon>Bacteria</taxon>
        <taxon>Bacillati</taxon>
        <taxon>Bacillota</taxon>
        <taxon>Clostridia</taxon>
        <taxon>Eubacteriales</taxon>
        <taxon>Clostridiaceae</taxon>
        <taxon>Clostridium</taxon>
    </lineage>
</organism>
<feature type="binding site" evidence="8">
    <location>
        <position position="207"/>
    </location>
    <ligand>
        <name>Zn(2+)</name>
        <dbReference type="ChEBI" id="CHEBI:29105"/>
        <label>1</label>
        <note>catalytic</note>
    </ligand>
</feature>
<feature type="binding site" evidence="8">
    <location>
        <position position="61"/>
    </location>
    <ligand>
        <name>Zn(2+)</name>
        <dbReference type="ChEBI" id="CHEBI:29105"/>
        <label>1</label>
        <note>catalytic</note>
    </ligand>
</feature>
<dbReference type="Pfam" id="PF23023">
    <property type="entry name" value="Anti-Pycsar_Apyc1"/>
    <property type="match status" value="1"/>
</dbReference>
<dbReference type="NCBIfam" id="TIGR02651">
    <property type="entry name" value="RNase_Z"/>
    <property type="match status" value="1"/>
</dbReference>
<evidence type="ECO:0000256" key="7">
    <source>
        <dbReference type="ARBA" id="ARBA00022833"/>
    </source>
</evidence>
<dbReference type="InterPro" id="IPR013471">
    <property type="entry name" value="RNase_Z/BN"/>
</dbReference>
<evidence type="ECO:0000313" key="9">
    <source>
        <dbReference type="EMBL" id="MBI6872593.1"/>
    </source>
</evidence>
<keyword evidence="6 8" id="KW-0378">Hydrolase</keyword>
<gene>
    <name evidence="8" type="primary">rnz</name>
    <name evidence="9" type="ORF">I6U51_07685</name>
</gene>
<keyword evidence="7 8" id="KW-0862">Zinc</keyword>
<feature type="binding site" evidence="8">
    <location>
        <position position="66"/>
    </location>
    <ligand>
        <name>Zn(2+)</name>
        <dbReference type="ChEBI" id="CHEBI:29105"/>
        <label>2</label>
        <note>catalytic</note>
    </ligand>
</feature>
<dbReference type="PANTHER" id="PTHR46018:SF2">
    <property type="entry name" value="ZINC PHOSPHODIESTERASE ELAC PROTEIN 1"/>
    <property type="match status" value="1"/>
</dbReference>
<feature type="binding site" evidence="8">
    <location>
        <position position="139"/>
    </location>
    <ligand>
        <name>Zn(2+)</name>
        <dbReference type="ChEBI" id="CHEBI:29105"/>
        <label>1</label>
        <note>catalytic</note>
    </ligand>
</feature>
<keyword evidence="5 8" id="KW-0255">Endonuclease</keyword>
<feature type="binding site" evidence="8">
    <location>
        <position position="63"/>
    </location>
    <ligand>
        <name>Zn(2+)</name>
        <dbReference type="ChEBI" id="CHEBI:29105"/>
        <label>1</label>
        <note>catalytic</note>
    </ligand>
</feature>
<keyword evidence="2 8" id="KW-0819">tRNA processing</keyword>
<comment type="subunit">
    <text evidence="1 8">Homodimer.</text>
</comment>
<feature type="binding site" evidence="8">
    <location>
        <position position="207"/>
    </location>
    <ligand>
        <name>Zn(2+)</name>
        <dbReference type="ChEBI" id="CHEBI:29105"/>
        <label>2</label>
        <note>catalytic</note>
    </ligand>
</feature>
<feature type="binding site" evidence="8">
    <location>
        <position position="266"/>
    </location>
    <ligand>
        <name>Zn(2+)</name>
        <dbReference type="ChEBI" id="CHEBI:29105"/>
        <label>2</label>
        <note>catalytic</note>
    </ligand>
</feature>
<keyword evidence="4 8" id="KW-0479">Metal-binding</keyword>
<dbReference type="Proteomes" id="UP000622687">
    <property type="component" value="Unassembled WGS sequence"/>
</dbReference>
<comment type="caution">
    <text evidence="9">The sequence shown here is derived from an EMBL/GenBank/DDBJ whole genome shotgun (WGS) entry which is preliminary data.</text>
</comment>
<comment type="cofactor">
    <cofactor evidence="8">
        <name>Zn(2+)</name>
        <dbReference type="ChEBI" id="CHEBI:29105"/>
    </cofactor>
    <text evidence="8">Binds 2 Zn(2+) ions.</text>
</comment>
<comment type="catalytic activity">
    <reaction evidence="8">
        <text>Endonucleolytic cleavage of RNA, removing extra 3' nucleotides from tRNA precursor, generating 3' termini of tRNAs. A 3'-hydroxy group is left at the tRNA terminus and a 5'-phosphoryl group is left at the trailer molecule.</text>
        <dbReference type="EC" id="3.1.26.11"/>
    </reaction>
</comment>
<evidence type="ECO:0000256" key="8">
    <source>
        <dbReference type="HAMAP-Rule" id="MF_01818"/>
    </source>
</evidence>
<evidence type="ECO:0000313" key="10">
    <source>
        <dbReference type="Proteomes" id="UP000622687"/>
    </source>
</evidence>
<dbReference type="AlphaFoldDB" id="A0A934M4H1"/>
<dbReference type="GO" id="GO:0008270">
    <property type="term" value="F:zinc ion binding"/>
    <property type="evidence" value="ECO:0007669"/>
    <property type="project" value="UniProtKB-UniRule"/>
</dbReference>
<evidence type="ECO:0000256" key="6">
    <source>
        <dbReference type="ARBA" id="ARBA00022801"/>
    </source>
</evidence>
<dbReference type="NCBIfam" id="NF000801">
    <property type="entry name" value="PRK00055.1-3"/>
    <property type="match status" value="1"/>
</dbReference>